<gene>
    <name evidence="7" type="primary">ssb2</name>
    <name evidence="7" type="ORF">GGI25_001884</name>
</gene>
<dbReference type="InterPro" id="IPR036390">
    <property type="entry name" value="WH_DNA-bd_sf"/>
</dbReference>
<dbReference type="GO" id="GO:0006260">
    <property type="term" value="P:DNA replication"/>
    <property type="evidence" value="ECO:0007669"/>
    <property type="project" value="TreeGrafter"/>
</dbReference>
<feature type="domain" description="OB" evidence="5">
    <location>
        <begin position="95"/>
        <end position="183"/>
    </location>
</feature>
<evidence type="ECO:0000256" key="1">
    <source>
        <dbReference type="ARBA" id="ARBA00004123"/>
    </source>
</evidence>
<reference evidence="7" key="1">
    <citation type="submission" date="2022-07" db="EMBL/GenBank/DDBJ databases">
        <title>Phylogenomic reconstructions and comparative analyses of Kickxellomycotina fungi.</title>
        <authorList>
            <person name="Reynolds N.K."/>
            <person name="Stajich J.E."/>
            <person name="Barry K."/>
            <person name="Grigoriev I.V."/>
            <person name="Crous P."/>
            <person name="Smith M.E."/>
        </authorList>
    </citation>
    <scope>NUCLEOTIDE SEQUENCE</scope>
    <source>
        <strain evidence="7">NRRL 3115</strain>
    </source>
</reference>
<accession>A0A9W8KZT1</accession>
<protein>
    <submittedName>
        <fullName evidence="7">Replication factor A protein 2</fullName>
    </submittedName>
</protein>
<dbReference type="EMBL" id="JANBTW010000016">
    <property type="protein sequence ID" value="KAJ2678895.1"/>
    <property type="molecule type" value="Genomic_DNA"/>
</dbReference>
<dbReference type="GO" id="GO:0005662">
    <property type="term" value="C:DNA replication factor A complex"/>
    <property type="evidence" value="ECO:0007669"/>
    <property type="project" value="TreeGrafter"/>
</dbReference>
<evidence type="ECO:0000256" key="4">
    <source>
        <dbReference type="ARBA" id="ARBA00023242"/>
    </source>
</evidence>
<feature type="domain" description="Replication protein A C-terminal" evidence="6">
    <location>
        <begin position="201"/>
        <end position="313"/>
    </location>
</feature>
<keyword evidence="3" id="KW-0238">DNA-binding</keyword>
<comment type="caution">
    <text evidence="7">The sequence shown here is derived from an EMBL/GenBank/DDBJ whole genome shotgun (WGS) entry which is preliminary data.</text>
</comment>
<dbReference type="GO" id="GO:0003697">
    <property type="term" value="F:single-stranded DNA binding"/>
    <property type="evidence" value="ECO:0007669"/>
    <property type="project" value="TreeGrafter"/>
</dbReference>
<proteinExistence type="inferred from homology"/>
<dbReference type="GO" id="GO:0000724">
    <property type="term" value="P:double-strand break repair via homologous recombination"/>
    <property type="evidence" value="ECO:0007669"/>
    <property type="project" value="TreeGrafter"/>
</dbReference>
<name>A0A9W8KZT1_9FUNG</name>
<dbReference type="CDD" id="cd04478">
    <property type="entry name" value="RPA2_DBD_D"/>
    <property type="match status" value="1"/>
</dbReference>
<dbReference type="InterPro" id="IPR014892">
    <property type="entry name" value="RPA_C"/>
</dbReference>
<dbReference type="Pfam" id="PF08784">
    <property type="entry name" value="RPA_C"/>
    <property type="match status" value="1"/>
</dbReference>
<dbReference type="InterPro" id="IPR036388">
    <property type="entry name" value="WH-like_DNA-bd_sf"/>
</dbReference>
<dbReference type="Gene3D" id="2.40.50.140">
    <property type="entry name" value="Nucleic acid-binding proteins"/>
    <property type="match status" value="1"/>
</dbReference>
<evidence type="ECO:0000256" key="2">
    <source>
        <dbReference type="ARBA" id="ARBA00007815"/>
    </source>
</evidence>
<sequence>MNYGGFGQQGGASYGYGDDSYGYGNEGQSQTYGGYGGGMGGGFMSGGGSADDDNKVRGGYKNQTLRPVTIKQLTEIPVHNADMPIILDNEEIKQVTFVGVVRNIVSHSIHTIYTIEDGTGTIDVRVWANGGNNGDGEMGDEEGAGQRSETIDPNINVGRYVRVYGEFKFFNSKRHVSAHKVRPVTDHNEITYHGLEATHVHLTKTRGAAPKNVSAMGVPSSAGQQGSSGGDAYGMGGAYSSGYSGGGSLGGGMSMNPLQAAVLEMITQTPQDANGVPKSVVQQKLAGKFQSGDVSNAVEWLISEGHLYNTIDDSHVRSTAH</sequence>
<dbReference type="AlphaFoldDB" id="A0A9W8KZT1"/>
<comment type="subcellular location">
    <subcellularLocation>
        <location evidence="1">Nucleus</location>
    </subcellularLocation>
</comment>
<keyword evidence="4" id="KW-0539">Nucleus</keyword>
<dbReference type="Proteomes" id="UP001151518">
    <property type="component" value="Unassembled WGS sequence"/>
</dbReference>
<dbReference type="PANTHER" id="PTHR13989:SF16">
    <property type="entry name" value="REPLICATION PROTEIN A2"/>
    <property type="match status" value="1"/>
</dbReference>
<dbReference type="SUPFAM" id="SSF46785">
    <property type="entry name" value="Winged helix' DNA-binding domain"/>
    <property type="match status" value="1"/>
</dbReference>
<dbReference type="GO" id="GO:0006289">
    <property type="term" value="P:nucleotide-excision repair"/>
    <property type="evidence" value="ECO:0007669"/>
    <property type="project" value="TreeGrafter"/>
</dbReference>
<dbReference type="InterPro" id="IPR004365">
    <property type="entry name" value="NA-bd_OB_tRNA"/>
</dbReference>
<dbReference type="SUPFAM" id="SSF50249">
    <property type="entry name" value="Nucleic acid-binding proteins"/>
    <property type="match status" value="1"/>
</dbReference>
<evidence type="ECO:0000256" key="3">
    <source>
        <dbReference type="ARBA" id="ARBA00023125"/>
    </source>
</evidence>
<dbReference type="PANTHER" id="PTHR13989">
    <property type="entry name" value="REPLICATION PROTEIN A-RELATED"/>
    <property type="match status" value="1"/>
</dbReference>
<evidence type="ECO:0000313" key="7">
    <source>
        <dbReference type="EMBL" id="KAJ2678895.1"/>
    </source>
</evidence>
<dbReference type="GO" id="GO:0035861">
    <property type="term" value="C:site of double-strand break"/>
    <property type="evidence" value="ECO:0007669"/>
    <property type="project" value="TreeGrafter"/>
</dbReference>
<dbReference type="InterPro" id="IPR012340">
    <property type="entry name" value="NA-bd_OB-fold"/>
</dbReference>
<evidence type="ECO:0000259" key="5">
    <source>
        <dbReference type="Pfam" id="PF01336"/>
    </source>
</evidence>
<dbReference type="Pfam" id="PF01336">
    <property type="entry name" value="tRNA_anti-codon"/>
    <property type="match status" value="1"/>
</dbReference>
<organism evidence="7 8">
    <name type="scientific">Coemansia spiralis</name>
    <dbReference type="NCBI Taxonomy" id="417178"/>
    <lineage>
        <taxon>Eukaryota</taxon>
        <taxon>Fungi</taxon>
        <taxon>Fungi incertae sedis</taxon>
        <taxon>Zoopagomycota</taxon>
        <taxon>Kickxellomycotina</taxon>
        <taxon>Kickxellomycetes</taxon>
        <taxon>Kickxellales</taxon>
        <taxon>Kickxellaceae</taxon>
        <taxon>Coemansia</taxon>
    </lineage>
</organism>
<dbReference type="GO" id="GO:0000781">
    <property type="term" value="C:chromosome, telomeric region"/>
    <property type="evidence" value="ECO:0007669"/>
    <property type="project" value="TreeGrafter"/>
</dbReference>
<dbReference type="Gene3D" id="1.10.10.10">
    <property type="entry name" value="Winged helix-like DNA-binding domain superfamily/Winged helix DNA-binding domain"/>
    <property type="match status" value="1"/>
</dbReference>
<evidence type="ECO:0000313" key="8">
    <source>
        <dbReference type="Proteomes" id="UP001151518"/>
    </source>
</evidence>
<dbReference type="OrthoDB" id="25571at2759"/>
<comment type="similarity">
    <text evidence="2">Belongs to the replication factor A protein 2 family.</text>
</comment>
<dbReference type="InterPro" id="IPR040260">
    <property type="entry name" value="RFA2-like"/>
</dbReference>
<evidence type="ECO:0000259" key="6">
    <source>
        <dbReference type="Pfam" id="PF08784"/>
    </source>
</evidence>